<name>A0A521EZ10_9BACT</name>
<dbReference type="EMBL" id="FXTP01000014">
    <property type="protein sequence ID" value="SMO88671.1"/>
    <property type="molecule type" value="Genomic_DNA"/>
</dbReference>
<accession>A0A521EZ10</accession>
<dbReference type="AlphaFoldDB" id="A0A521EZ10"/>
<dbReference type="Gene3D" id="2.60.40.4070">
    <property type="match status" value="1"/>
</dbReference>
<organism evidence="1 2">
    <name type="scientific">Gracilimonas mengyeensis</name>
    <dbReference type="NCBI Taxonomy" id="1302730"/>
    <lineage>
        <taxon>Bacteria</taxon>
        <taxon>Pseudomonadati</taxon>
        <taxon>Balneolota</taxon>
        <taxon>Balneolia</taxon>
        <taxon>Balneolales</taxon>
        <taxon>Balneolaceae</taxon>
        <taxon>Gracilimonas</taxon>
    </lineage>
</organism>
<dbReference type="InterPro" id="IPR013783">
    <property type="entry name" value="Ig-like_fold"/>
</dbReference>
<dbReference type="Proteomes" id="UP000317557">
    <property type="component" value="Unassembled WGS sequence"/>
</dbReference>
<evidence type="ECO:0000313" key="2">
    <source>
        <dbReference type="Proteomes" id="UP000317557"/>
    </source>
</evidence>
<dbReference type="Gene3D" id="2.60.40.10">
    <property type="entry name" value="Immunoglobulins"/>
    <property type="match status" value="1"/>
</dbReference>
<reference evidence="1 2" key="1">
    <citation type="submission" date="2017-05" db="EMBL/GenBank/DDBJ databases">
        <authorList>
            <person name="Varghese N."/>
            <person name="Submissions S."/>
        </authorList>
    </citation>
    <scope>NUCLEOTIDE SEQUENCE [LARGE SCALE GENOMIC DNA]</scope>
    <source>
        <strain evidence="1 2">DSM 21985</strain>
    </source>
</reference>
<protein>
    <submittedName>
        <fullName evidence="1">Uncharacterized protein</fullName>
    </submittedName>
</protein>
<sequence>MFKKYWSLFIIVLAGLTILPWAAEIQAQTTIPDEYRGDPDWISRGVMNGNLIETNYRNTGEMARWGDIPHGIWPRSIGGRHIDGIGLFIVGKVPGEREKWQEFYPGKRDTTLSPVAINFRDTGQRRSPSGDLWSMQPVEGFLNRNRISPISGSFQRIPAISNDSKSWPDVWPDKLNNPNDPGWSGSWNGLFGKGILNADLESYYVLDDLNNRGYQLDPETGNPFSEYGVYYPDPTDSTKGGLGLQIEVRLLQWANVLAEDVMFMLYRISNVGQTQHDSLFFAQGNDYGLGGDNDETDDNAAFNAQLDIAYGWDSDGLGELPNGGSYDVGYTGFAFLESPAAPFDGLDNDEDGIADERRDSGAGMMIEGQSAIRTYIEGNYDVLNFERFYGPIEQLPAYQAGLFWTGDENGNWTTFDDANNNDRWDPGEFLNDDTGVDGLGPNDLGYNGPDFGEADGIPQEGERDFDRLDINESDQIGLTGFELGIRSNYENTIMAEDQFIWESVKENLFGEIGKEPEVLNNNEPFIMFTSGPVVLPPGVSDYFSLSWLFGENESDFFKNRITVQNIYDANYNFAQPPFAPTLTAIAGDGKVTLGWDSVSVASFDRFTQEFDFEGYRLYKGTNNILSDARTITDVNGTPTFYKPLAQWDLVNGVTGTLPVLDNTASYDLGDDTGLQFFYVDEDVTNGVTYYYALVAYDRGVVDSTGKVEIDPQENVFNFGVDQFFNLTGSSQNARAVTPRAKPAGYIESGTEEDLSSVTGGVGTGSMSVTIVDEEEVNFGDTYKVQFQDSADTRDSPEFYTTAFYDLINMTRGDTLLRHRGMEESSPVSEGIILQFQNDLEIGYDLSRSGWIGNYGEENEQYNFDPRRVDGYETNWVAEIEVNDSPNGVRTPDNFELRWSDEDIYYPPRFQTATYLRDSLNVIAVNLKTGELAELLILDHNENEEFDYADELIIMEQPSAAVRLLRHNINFRLPAGESSVPPGEGEVLRIANRKPFATGDFFQFTTSRASVDEERAADELKDIKVVPNPYLSYSLYEPRVSSSLEGRGERKIKFINLPQKCTIRIFNVRGETIQTLEHNTNTNDGDLDWDLRTKDGLDLAYGVYVYHVKAPGIGEMTGKFAIVK</sequence>
<keyword evidence="2" id="KW-1185">Reference proteome</keyword>
<evidence type="ECO:0000313" key="1">
    <source>
        <dbReference type="EMBL" id="SMO88671.1"/>
    </source>
</evidence>
<proteinExistence type="predicted"/>
<gene>
    <name evidence="1" type="ORF">SAMN06265219_11424</name>
</gene>